<evidence type="ECO:0000256" key="4">
    <source>
        <dbReference type="ARBA" id="ARBA00007090"/>
    </source>
</evidence>
<keyword evidence="21" id="KW-0511">Multifunctional enzyme</keyword>
<evidence type="ECO:0000256" key="27">
    <source>
        <dbReference type="SAM" id="MobiDB-lite"/>
    </source>
</evidence>
<evidence type="ECO:0000256" key="28">
    <source>
        <dbReference type="SAM" id="Phobius"/>
    </source>
</evidence>
<evidence type="ECO:0000313" key="32">
    <source>
        <dbReference type="Proteomes" id="UP000070260"/>
    </source>
</evidence>
<evidence type="ECO:0000256" key="18">
    <source>
        <dbReference type="ARBA" id="ARBA00022989"/>
    </source>
</evidence>
<comment type="catalytic activity">
    <reaction evidence="23">
        <text>Preferential cleavage: (Ac)2-L-Lys-D-Ala-|-D-Ala. Also transpeptidation of peptidyl-alanyl moieties that are N-acyl substituents of D-alanine.</text>
        <dbReference type="EC" id="3.4.16.4"/>
    </reaction>
</comment>
<keyword evidence="14 31" id="KW-0378">Hydrolase</keyword>
<feature type="domain" description="Glycosyl transferase family 51" evidence="30">
    <location>
        <begin position="86"/>
        <end position="261"/>
    </location>
</feature>
<dbReference type="InterPro" id="IPR001460">
    <property type="entry name" value="PCN-bd_Tpept"/>
</dbReference>
<dbReference type="PANTHER" id="PTHR32282">
    <property type="entry name" value="BINDING PROTEIN TRANSPEPTIDASE, PUTATIVE-RELATED"/>
    <property type="match status" value="1"/>
</dbReference>
<evidence type="ECO:0000256" key="26">
    <source>
        <dbReference type="ARBA" id="ARBA00060592"/>
    </source>
</evidence>
<dbReference type="InterPro" id="IPR036950">
    <property type="entry name" value="PBP_transglycosylase"/>
</dbReference>
<reference evidence="31 32" key="1">
    <citation type="journal article" date="2016" name="PLoS ONE">
        <title>Plasmid Characterization and Chromosome Analysis of Two netF+ Clostridium perfringens Isolates Associated with Foal and Canine Necrotizing Enteritis.</title>
        <authorList>
            <person name="Mehdizadeh Gohari I."/>
            <person name="Kropinski A.M."/>
            <person name="Weese S.J."/>
            <person name="Parreira V.R."/>
            <person name="Whitehead A.E."/>
            <person name="Boerlin P."/>
            <person name="Prescott J.F."/>
        </authorList>
    </citation>
    <scope>NUCLEOTIDE SEQUENCE [LARGE SCALE GENOMIC DNA]</scope>
    <source>
        <strain evidence="31 32">JP838</strain>
        <plasmid evidence="32">Plasmid pJFP838A</plasmid>
    </source>
</reference>
<keyword evidence="9" id="KW-0121">Carboxypeptidase</keyword>
<evidence type="ECO:0000256" key="3">
    <source>
        <dbReference type="ARBA" id="ARBA00004752"/>
    </source>
</evidence>
<dbReference type="EMBL" id="CP013615">
    <property type="protein sequence ID" value="AMN31373.1"/>
    <property type="molecule type" value="Genomic_DNA"/>
</dbReference>
<keyword evidence="11 31" id="KW-0328">Glycosyltransferase</keyword>
<dbReference type="UniPathway" id="UPA00219"/>
<evidence type="ECO:0000256" key="10">
    <source>
        <dbReference type="ARBA" id="ARBA00022670"/>
    </source>
</evidence>
<evidence type="ECO:0000256" key="15">
    <source>
        <dbReference type="ARBA" id="ARBA00022960"/>
    </source>
</evidence>
<evidence type="ECO:0000259" key="30">
    <source>
        <dbReference type="Pfam" id="PF00912"/>
    </source>
</evidence>
<comment type="function">
    <text evidence="1">Cell wall formation. Synthesis of cross-linked peptidoglycan from the lipid intermediates. The enzyme has a penicillin-insensitive transglycosylase N-terminal domain (formation of linear glycan strands) and a penicillin-sensitive transpeptidase C-terminal domain (cross-linking of the peptide subunits).</text>
</comment>
<dbReference type="Pfam" id="PF00912">
    <property type="entry name" value="Transgly"/>
    <property type="match status" value="1"/>
</dbReference>
<evidence type="ECO:0000256" key="23">
    <source>
        <dbReference type="ARBA" id="ARBA00034000"/>
    </source>
</evidence>
<keyword evidence="8" id="KW-1003">Cell membrane</keyword>
<dbReference type="InterPro" id="IPR023346">
    <property type="entry name" value="Lysozyme-like_dom_sf"/>
</dbReference>
<dbReference type="EC" id="2.4.99.28" evidence="24"/>
<evidence type="ECO:0000256" key="19">
    <source>
        <dbReference type="ARBA" id="ARBA00023136"/>
    </source>
</evidence>
<keyword evidence="22" id="KW-0961">Cell wall biogenesis/degradation</keyword>
<feature type="transmembrane region" description="Helical" evidence="28">
    <location>
        <begin position="21"/>
        <end position="43"/>
    </location>
</feature>
<keyword evidence="12 31" id="KW-0808">Transferase</keyword>
<accession>A0A140GS64</accession>
<evidence type="ECO:0000256" key="1">
    <source>
        <dbReference type="ARBA" id="ARBA00002624"/>
    </source>
</evidence>
<dbReference type="Gene3D" id="1.10.3810.10">
    <property type="entry name" value="Biosynthetic peptidoglycan transglycosylase-like"/>
    <property type="match status" value="1"/>
</dbReference>
<dbReference type="GO" id="GO:0009002">
    <property type="term" value="F:serine-type D-Ala-D-Ala carboxypeptidase activity"/>
    <property type="evidence" value="ECO:0007669"/>
    <property type="project" value="UniProtKB-EC"/>
</dbReference>
<dbReference type="GO" id="GO:0009252">
    <property type="term" value="P:peptidoglycan biosynthetic process"/>
    <property type="evidence" value="ECO:0007669"/>
    <property type="project" value="UniProtKB-UniPathway"/>
</dbReference>
<evidence type="ECO:0000313" key="31">
    <source>
        <dbReference type="EMBL" id="AMN31373.1"/>
    </source>
</evidence>
<dbReference type="InterPro" id="IPR012338">
    <property type="entry name" value="Beta-lactam/transpept-like"/>
</dbReference>
<comment type="pathway">
    <text evidence="3">Cell wall biogenesis; peptidoglycan biosynthesis.</text>
</comment>
<comment type="subcellular location">
    <subcellularLocation>
        <location evidence="2">Cell membrane</location>
        <topology evidence="2">Single-pass type II membrane protein</topology>
    </subcellularLocation>
</comment>
<evidence type="ECO:0000259" key="29">
    <source>
        <dbReference type="Pfam" id="PF00905"/>
    </source>
</evidence>
<keyword evidence="18 28" id="KW-1133">Transmembrane helix</keyword>
<evidence type="ECO:0000256" key="5">
    <source>
        <dbReference type="ARBA" id="ARBA00007739"/>
    </source>
</evidence>
<dbReference type="SUPFAM" id="SSF56601">
    <property type="entry name" value="beta-lactamase/transpeptidase-like"/>
    <property type="match status" value="1"/>
</dbReference>
<keyword evidence="20" id="KW-0046">Antibiotic resistance</keyword>
<evidence type="ECO:0000256" key="20">
    <source>
        <dbReference type="ARBA" id="ARBA00023251"/>
    </source>
</evidence>
<evidence type="ECO:0000256" key="22">
    <source>
        <dbReference type="ARBA" id="ARBA00023316"/>
    </source>
</evidence>
<dbReference type="SUPFAM" id="SSF53955">
    <property type="entry name" value="Lysozyme-like"/>
    <property type="match status" value="1"/>
</dbReference>
<evidence type="ECO:0000256" key="25">
    <source>
        <dbReference type="ARBA" id="ARBA00049902"/>
    </source>
</evidence>
<dbReference type="RefSeq" id="WP_061429948.1">
    <property type="nucleotide sequence ID" value="NZ_CATNZX010000001.1"/>
</dbReference>
<sequence>MKYSKSNKKSKSKKAKNKKHSILIKSILGINMCAVGLGIYGAYRIYDKYNPIIQGYIVEGQNKLKDVSVKTFDSKNPTILYDKDDNIIKEFKSAKYKYVKSDDVSDYVKDAFISIEDERFYEHGAIDYKGIFRALKTYLTSHGGNVQGGSTITQQLSKNVFLTMNRTLSRKVEEIVIAKELEEKFTKSEILEFYLNNIYFANGCYGIESASQYYFNKSAKDLTLSESAFLAGIPNNPYLYNPKTNIENTLKRRNIILVQMKNLNKISSEQYDEAIKSEIKLDITDDKSIDANLPYAISFAVRNAVDEILKSEGFVFRYQFKDNKDRQEYYENYNKLYEVAQAKFKSGGYSVKTCIDAELQKKLQNIVDSQMKPYSLKDDEGRYKKQASVVTIDNKTGEVVAIVGGRSDSTYNRAFLSPRQPGSIIKPVVSYTPAFERGYVPSTLYNDAPIKNGPVNWYHSYKGYVTLREGLEQSINTIAVRLVDFVGVENSLNYLRDMEFRYLMPEDKTSIIGIGGFTKGTTNVEMASAYSTLERNGEFIEPTNVVEITDTNGKTIYKNNFEETKVYDSGASYLATSCLQSVINNPGATGYRVKMRNYGESQAGKTGTTDGAKDVWFAGYTPYYTTVVWVGDDIPKPQPDMFGGGTPGHIWRDWMEYLHDGLEEIEFTKPSSVYEKNGKLYDTAYNLKNIISARKENENDRINKENYVQNQRLRELVYRTMYHLTDEEEKIREDKFNDELNKSCSDLDNTGTSLEDKAKYNDIFNNLNNLETLLNEIKKPSAYDGAKAKLDDFRYNLNSQYNVVLRLEQKKKEEEEAKKRAEEEAKIKAEEAKRKAEESKKKAQEENIKNKEDEKSKTVDKDNQKKDISNSNDNKRVKNNIDSKNNKTDSNKTQNKKNNEVKDEDKINKKNINKKII</sequence>
<evidence type="ECO:0000256" key="16">
    <source>
        <dbReference type="ARBA" id="ARBA00022968"/>
    </source>
</evidence>
<evidence type="ECO:0000256" key="12">
    <source>
        <dbReference type="ARBA" id="ARBA00022679"/>
    </source>
</evidence>
<dbReference type="PANTHER" id="PTHR32282:SF11">
    <property type="entry name" value="PENICILLIN-BINDING PROTEIN 1B"/>
    <property type="match status" value="1"/>
</dbReference>
<dbReference type="PATRIC" id="fig|1502.177.peg.3668"/>
<feature type="compositionally biased region" description="Basic and acidic residues" evidence="27">
    <location>
        <begin position="897"/>
        <end position="908"/>
    </location>
</feature>
<gene>
    <name evidence="31" type="ORF">JFP838_pA0457</name>
</gene>
<keyword evidence="15" id="KW-0133">Cell shape</keyword>
<protein>
    <recommendedName>
        <fullName evidence="7">Penicillin-binding protein 1A</fullName>
        <ecNumber evidence="24">2.4.99.28</ecNumber>
        <ecNumber evidence="6">3.4.16.4</ecNumber>
    </recommendedName>
</protein>
<dbReference type="AlphaFoldDB" id="A0A140GS64"/>
<dbReference type="GO" id="GO:0005886">
    <property type="term" value="C:plasma membrane"/>
    <property type="evidence" value="ECO:0007669"/>
    <property type="project" value="UniProtKB-SubCell"/>
</dbReference>
<evidence type="ECO:0000256" key="17">
    <source>
        <dbReference type="ARBA" id="ARBA00022984"/>
    </source>
</evidence>
<dbReference type="OrthoDB" id="9766909at2"/>
<evidence type="ECO:0000256" key="13">
    <source>
        <dbReference type="ARBA" id="ARBA00022692"/>
    </source>
</evidence>
<dbReference type="Pfam" id="PF00905">
    <property type="entry name" value="Transpeptidase"/>
    <property type="match status" value="1"/>
</dbReference>
<comment type="pathway">
    <text evidence="26">Glycan biosynthesis.</text>
</comment>
<dbReference type="GO" id="GO:0008955">
    <property type="term" value="F:peptidoglycan glycosyltransferase activity"/>
    <property type="evidence" value="ECO:0007669"/>
    <property type="project" value="UniProtKB-EC"/>
</dbReference>
<evidence type="ECO:0000256" key="21">
    <source>
        <dbReference type="ARBA" id="ARBA00023268"/>
    </source>
</evidence>
<dbReference type="GO" id="GO:0008360">
    <property type="term" value="P:regulation of cell shape"/>
    <property type="evidence" value="ECO:0007669"/>
    <property type="project" value="UniProtKB-KW"/>
</dbReference>
<comment type="similarity">
    <text evidence="4">In the C-terminal section; belongs to the transpeptidase family.</text>
</comment>
<evidence type="ECO:0000256" key="11">
    <source>
        <dbReference type="ARBA" id="ARBA00022676"/>
    </source>
</evidence>
<comment type="similarity">
    <text evidence="5">In the N-terminal section; belongs to the glycosyltransferase 51 family.</text>
</comment>
<dbReference type="GO" id="GO:0008658">
    <property type="term" value="F:penicillin binding"/>
    <property type="evidence" value="ECO:0007669"/>
    <property type="project" value="InterPro"/>
</dbReference>
<evidence type="ECO:0000256" key="6">
    <source>
        <dbReference type="ARBA" id="ARBA00012448"/>
    </source>
</evidence>
<dbReference type="GO" id="GO:0071555">
    <property type="term" value="P:cell wall organization"/>
    <property type="evidence" value="ECO:0007669"/>
    <property type="project" value="UniProtKB-KW"/>
</dbReference>
<keyword evidence="13 28" id="KW-0812">Transmembrane</keyword>
<evidence type="ECO:0000256" key="8">
    <source>
        <dbReference type="ARBA" id="ARBA00022475"/>
    </source>
</evidence>
<dbReference type="Gene3D" id="3.40.710.10">
    <property type="entry name" value="DD-peptidase/beta-lactamase superfamily"/>
    <property type="match status" value="1"/>
</dbReference>
<evidence type="ECO:0000256" key="24">
    <source>
        <dbReference type="ARBA" id="ARBA00044770"/>
    </source>
</evidence>
<geneLocation type="plasmid" evidence="31 32">
    <name>pJFP838A</name>
</geneLocation>
<name>A0A140GS64_CLOPF</name>
<keyword evidence="10" id="KW-0645">Protease</keyword>
<feature type="compositionally biased region" description="Basic and acidic residues" evidence="27">
    <location>
        <begin position="823"/>
        <end position="890"/>
    </location>
</feature>
<dbReference type="InterPro" id="IPR050396">
    <property type="entry name" value="Glycosyltr_51/Transpeptidase"/>
</dbReference>
<dbReference type="GO" id="GO:0030288">
    <property type="term" value="C:outer membrane-bounded periplasmic space"/>
    <property type="evidence" value="ECO:0007669"/>
    <property type="project" value="TreeGrafter"/>
</dbReference>
<dbReference type="GO" id="GO:0006508">
    <property type="term" value="P:proteolysis"/>
    <property type="evidence" value="ECO:0007669"/>
    <property type="project" value="UniProtKB-KW"/>
</dbReference>
<organism evidence="31 32">
    <name type="scientific">Clostridium perfringens</name>
    <dbReference type="NCBI Taxonomy" id="1502"/>
    <lineage>
        <taxon>Bacteria</taxon>
        <taxon>Bacillati</taxon>
        <taxon>Bacillota</taxon>
        <taxon>Clostridia</taxon>
        <taxon>Eubacteriales</taxon>
        <taxon>Clostridiaceae</taxon>
        <taxon>Clostridium</taxon>
    </lineage>
</organism>
<proteinExistence type="inferred from homology"/>
<dbReference type="GO" id="GO:0046677">
    <property type="term" value="P:response to antibiotic"/>
    <property type="evidence" value="ECO:0007669"/>
    <property type="project" value="UniProtKB-KW"/>
</dbReference>
<keyword evidence="19 28" id="KW-0472">Membrane</keyword>
<dbReference type="Proteomes" id="UP000070260">
    <property type="component" value="Plasmid pJFP838A"/>
</dbReference>
<feature type="domain" description="Penicillin-binding protein transpeptidase" evidence="29">
    <location>
        <begin position="388"/>
        <end position="656"/>
    </location>
</feature>
<feature type="region of interest" description="Disordered" evidence="27">
    <location>
        <begin position="823"/>
        <end position="917"/>
    </location>
</feature>
<keyword evidence="16" id="KW-0735">Signal-anchor</keyword>
<dbReference type="InterPro" id="IPR001264">
    <property type="entry name" value="Glyco_trans_51"/>
</dbReference>
<evidence type="ECO:0000256" key="2">
    <source>
        <dbReference type="ARBA" id="ARBA00004401"/>
    </source>
</evidence>
<dbReference type="FunFam" id="1.10.3810.10:FF:000001">
    <property type="entry name" value="Penicillin-binding protein 1A"/>
    <property type="match status" value="1"/>
</dbReference>
<evidence type="ECO:0000256" key="14">
    <source>
        <dbReference type="ARBA" id="ARBA00022801"/>
    </source>
</evidence>
<dbReference type="EC" id="3.4.16.4" evidence="6"/>
<keyword evidence="31" id="KW-0614">Plasmid</keyword>
<keyword evidence="17" id="KW-0573">Peptidoglycan synthesis</keyword>
<comment type="catalytic activity">
    <reaction evidence="25">
        <text>[GlcNAc-(1-&gt;4)-Mur2Ac(oyl-L-Ala-gamma-D-Glu-L-Lys-D-Ala-D-Ala)](n)-di-trans,octa-cis-undecaprenyl diphosphate + beta-D-GlcNAc-(1-&gt;4)-Mur2Ac(oyl-L-Ala-gamma-D-Glu-L-Lys-D-Ala-D-Ala)-di-trans,octa-cis-undecaprenyl diphosphate = [GlcNAc-(1-&gt;4)-Mur2Ac(oyl-L-Ala-gamma-D-Glu-L-Lys-D-Ala-D-Ala)](n+1)-di-trans,octa-cis-undecaprenyl diphosphate + di-trans,octa-cis-undecaprenyl diphosphate + H(+)</text>
        <dbReference type="Rhea" id="RHEA:23708"/>
        <dbReference type="Rhea" id="RHEA-COMP:9602"/>
        <dbReference type="Rhea" id="RHEA-COMP:9603"/>
        <dbReference type="ChEBI" id="CHEBI:15378"/>
        <dbReference type="ChEBI" id="CHEBI:58405"/>
        <dbReference type="ChEBI" id="CHEBI:60033"/>
        <dbReference type="ChEBI" id="CHEBI:78435"/>
        <dbReference type="EC" id="2.4.99.28"/>
    </reaction>
</comment>
<evidence type="ECO:0000256" key="9">
    <source>
        <dbReference type="ARBA" id="ARBA00022645"/>
    </source>
</evidence>
<evidence type="ECO:0000256" key="7">
    <source>
        <dbReference type="ARBA" id="ARBA00018638"/>
    </source>
</evidence>